<reference evidence="3 4" key="1">
    <citation type="submission" date="2024-01" db="EMBL/GenBank/DDBJ databases">
        <title>Characterization of antibiotic resistant novel bacterial strains and their environmental applications.</title>
        <authorList>
            <person name="Manzoor S."/>
            <person name="Abbas S."/>
            <person name="Arshad M."/>
            <person name="Ahmed I."/>
        </authorList>
    </citation>
    <scope>NUCLEOTIDE SEQUENCE [LARGE SCALE GENOMIC DNA]</scope>
    <source>
        <strain evidence="3 4">NCCP-602</strain>
    </source>
</reference>
<dbReference type="InterPro" id="IPR001387">
    <property type="entry name" value="Cro/C1-type_HTH"/>
</dbReference>
<feature type="domain" description="HTH cro/C1-type" evidence="2">
    <location>
        <begin position="16"/>
        <end position="68"/>
    </location>
</feature>
<evidence type="ECO:0000259" key="2">
    <source>
        <dbReference type="PROSITE" id="PS50943"/>
    </source>
</evidence>
<sequence>MESTGGEPDMLDPTRIRLARELSGLSKVALAKQIGVTARRIHTFETEGAPSSRAESLSAVLGVLPNFFSLAETHLLSPDVGFFRALRRATSAQRASARAAASIGTLVYDFITERFVLPQQVLPDADGDAPASAAALLRAMWGRGPEPLPNLIQLAEAHGVRVLSLPPSARAVDAFSFILNGQAFAFLSTEKTAELTRFDLAHELGHLIMHTRHPVEPDQTTEESATAPFGRDLEAEANRFAAELLMPAAEIRAAAGPAPAVSDVLTLKTRYRVSAIAMARRFHDLELSSEWAYRQNLVELGKLGYRTDEPGGMSRERSRVFTHVFTHLRNKGVSSKEVADELGVPVELLHQLTFSQLPIAVAGDAVRSAGPRPTLKLIDGRA</sequence>
<dbReference type="PANTHER" id="PTHR43236">
    <property type="entry name" value="ANTITOXIN HIGA1"/>
    <property type="match status" value="1"/>
</dbReference>
<dbReference type="Pfam" id="PF06114">
    <property type="entry name" value="Peptidase_M78"/>
    <property type="match status" value="1"/>
</dbReference>
<dbReference type="Gene3D" id="1.10.10.2910">
    <property type="match status" value="1"/>
</dbReference>
<proteinExistence type="inferred from homology"/>
<dbReference type="PROSITE" id="PS50943">
    <property type="entry name" value="HTH_CROC1"/>
    <property type="match status" value="1"/>
</dbReference>
<protein>
    <submittedName>
        <fullName evidence="3">ImmA/IrrE family metallo-endopeptidase</fullName>
    </submittedName>
</protein>
<evidence type="ECO:0000256" key="1">
    <source>
        <dbReference type="ARBA" id="ARBA00007227"/>
    </source>
</evidence>
<evidence type="ECO:0000313" key="3">
    <source>
        <dbReference type="EMBL" id="GAA0037234.1"/>
    </source>
</evidence>
<gene>
    <name evidence="3" type="ORF">NCCP602_31960</name>
</gene>
<dbReference type="Proteomes" id="UP001498238">
    <property type="component" value="Unassembled WGS sequence"/>
</dbReference>
<comment type="caution">
    <text evidence="3">The sequence shown here is derived from an EMBL/GenBank/DDBJ whole genome shotgun (WGS) entry which is preliminary data.</text>
</comment>
<organism evidence="3 4">
    <name type="scientific">Brevibacterium metallidurans</name>
    <dbReference type="NCBI Taxonomy" id="1482676"/>
    <lineage>
        <taxon>Bacteria</taxon>
        <taxon>Bacillati</taxon>
        <taxon>Actinomycetota</taxon>
        <taxon>Actinomycetes</taxon>
        <taxon>Micrococcales</taxon>
        <taxon>Brevibacteriaceae</taxon>
        <taxon>Brevibacterium</taxon>
    </lineage>
</organism>
<dbReference type="InterPro" id="IPR010982">
    <property type="entry name" value="Lambda_DNA-bd_dom_sf"/>
</dbReference>
<name>A0ABN0SRZ6_9MICO</name>
<dbReference type="EMBL" id="BAAAAF010000019">
    <property type="protein sequence ID" value="GAA0037234.1"/>
    <property type="molecule type" value="Genomic_DNA"/>
</dbReference>
<keyword evidence="4" id="KW-1185">Reference proteome</keyword>
<dbReference type="InterPro" id="IPR010359">
    <property type="entry name" value="IrrE_HExxH"/>
</dbReference>
<comment type="similarity">
    <text evidence="1">Belongs to the short-chain fatty acyl-CoA assimilation regulator (ScfR) family.</text>
</comment>
<dbReference type="CDD" id="cd00093">
    <property type="entry name" value="HTH_XRE"/>
    <property type="match status" value="1"/>
</dbReference>
<evidence type="ECO:0000313" key="4">
    <source>
        <dbReference type="Proteomes" id="UP001498238"/>
    </source>
</evidence>
<dbReference type="InterPro" id="IPR052345">
    <property type="entry name" value="Rad_response_metalloprotease"/>
</dbReference>
<dbReference type="Gene3D" id="1.10.260.40">
    <property type="entry name" value="lambda repressor-like DNA-binding domains"/>
    <property type="match status" value="1"/>
</dbReference>
<dbReference type="PANTHER" id="PTHR43236:SF1">
    <property type="entry name" value="BLL7220 PROTEIN"/>
    <property type="match status" value="1"/>
</dbReference>
<accession>A0ABN0SRZ6</accession>